<evidence type="ECO:0000256" key="1">
    <source>
        <dbReference type="ARBA" id="ARBA00022741"/>
    </source>
</evidence>
<name>A0ABR2KH41_9EUKA</name>
<keyword evidence="1" id="KW-0547">Nucleotide-binding</keyword>
<dbReference type="InterPro" id="IPR027417">
    <property type="entry name" value="P-loop_NTPase"/>
</dbReference>
<feature type="compositionally biased region" description="Acidic residues" evidence="3">
    <location>
        <begin position="350"/>
        <end position="376"/>
    </location>
</feature>
<evidence type="ECO:0000313" key="5">
    <source>
        <dbReference type="Proteomes" id="UP001470230"/>
    </source>
</evidence>
<evidence type="ECO:0000256" key="2">
    <source>
        <dbReference type="ARBA" id="ARBA00023134"/>
    </source>
</evidence>
<reference evidence="4 5" key="1">
    <citation type="submission" date="2024-04" db="EMBL/GenBank/DDBJ databases">
        <title>Tritrichomonas musculus Genome.</title>
        <authorList>
            <person name="Alves-Ferreira E."/>
            <person name="Grigg M."/>
            <person name="Lorenzi H."/>
            <person name="Galac M."/>
        </authorList>
    </citation>
    <scope>NUCLEOTIDE SEQUENCE [LARGE SCALE GENOMIC DNA]</scope>
    <source>
        <strain evidence="4 5">EAF2021</strain>
    </source>
</reference>
<protein>
    <submittedName>
        <fullName evidence="4">Uncharacterized protein</fullName>
    </submittedName>
</protein>
<proteinExistence type="predicted"/>
<evidence type="ECO:0000256" key="3">
    <source>
        <dbReference type="SAM" id="MobiDB-lite"/>
    </source>
</evidence>
<dbReference type="PANTHER" id="PTHR11089:SF30">
    <property type="entry name" value="GUANINE NUCLEOTIDE-BINDING PROTEIN-LIKE 3 HOMOLOG"/>
    <property type="match status" value="1"/>
</dbReference>
<gene>
    <name evidence="4" type="ORF">M9Y10_034511</name>
</gene>
<feature type="region of interest" description="Disordered" evidence="3">
    <location>
        <begin position="344"/>
        <end position="376"/>
    </location>
</feature>
<dbReference type="Proteomes" id="UP001470230">
    <property type="component" value="Unassembled WGS sequence"/>
</dbReference>
<comment type="caution">
    <text evidence="4">The sequence shown here is derived from an EMBL/GenBank/DDBJ whole genome shotgun (WGS) entry which is preliminary data.</text>
</comment>
<sequence length="376" mass="42959">MGRHRTARAKDKLIRDPKRKLSNKRNRDLRLKAKRQNYQKSITQKAKANQTFLETNYPSLYKKPVEMERVGKQVNPKYIERVKNAQMTYDSLLNTVDNTQALIEILDARDPYSFRFLDIEGEAATVKKPLLFLINKIDLVPADDVKKWISALSQTAPTIAVSLLNPESCIELINSTISSVAPEVEKIAVVGAPGVGKTTLCNLNKEKFVDSEKWLWTLCGNSLGLTNSVPWRGRVREFVVETFERMTNDVIYQLIDMDKSKENSIGNLFADFAKKNRLSKQEVPELFMKKFVENEWKWYAEAPEVAESEISELQLKALSSCSNTNETEYITLGQGTTVQIDKKAQTFELPSDDEQSDDDDGTEEEEEEERNEDNDN</sequence>
<keyword evidence="2" id="KW-0342">GTP-binding</keyword>
<dbReference type="PANTHER" id="PTHR11089">
    <property type="entry name" value="GTP-BINDING PROTEIN-RELATED"/>
    <property type="match status" value="1"/>
</dbReference>
<dbReference type="SUPFAM" id="SSF52540">
    <property type="entry name" value="P-loop containing nucleoside triphosphate hydrolases"/>
    <property type="match status" value="2"/>
</dbReference>
<dbReference type="Gene3D" id="3.40.50.300">
    <property type="entry name" value="P-loop containing nucleotide triphosphate hydrolases"/>
    <property type="match status" value="1"/>
</dbReference>
<accession>A0ABR2KH41</accession>
<organism evidence="4 5">
    <name type="scientific">Tritrichomonas musculus</name>
    <dbReference type="NCBI Taxonomy" id="1915356"/>
    <lineage>
        <taxon>Eukaryota</taxon>
        <taxon>Metamonada</taxon>
        <taxon>Parabasalia</taxon>
        <taxon>Tritrichomonadida</taxon>
        <taxon>Tritrichomonadidae</taxon>
        <taxon>Tritrichomonas</taxon>
    </lineage>
</organism>
<dbReference type="EMBL" id="JAPFFF010000005">
    <property type="protein sequence ID" value="KAK8889757.1"/>
    <property type="molecule type" value="Genomic_DNA"/>
</dbReference>
<dbReference type="InterPro" id="IPR050755">
    <property type="entry name" value="TRAFAC_YlqF/YawG_RiboMat"/>
</dbReference>
<keyword evidence="5" id="KW-1185">Reference proteome</keyword>
<evidence type="ECO:0000313" key="4">
    <source>
        <dbReference type="EMBL" id="KAK8889757.1"/>
    </source>
</evidence>